<evidence type="ECO:0000313" key="2">
    <source>
        <dbReference type="EMBL" id="NDJ92106.1"/>
    </source>
</evidence>
<name>A0A6G3MDS9_HENSL</name>
<comment type="similarity">
    <text evidence="1">Belongs to the sel-1 family.</text>
</comment>
<organism evidence="2">
    <name type="scientific">Henneguya salminicola</name>
    <name type="common">Myxosporean</name>
    <dbReference type="NCBI Taxonomy" id="69463"/>
    <lineage>
        <taxon>Eukaryota</taxon>
        <taxon>Metazoa</taxon>
        <taxon>Cnidaria</taxon>
        <taxon>Myxozoa</taxon>
        <taxon>Myxosporea</taxon>
        <taxon>Bivalvulida</taxon>
        <taxon>Platysporina</taxon>
        <taxon>Myxobolidae</taxon>
        <taxon>Henneguya</taxon>
    </lineage>
</organism>
<proteinExistence type="inferred from homology"/>
<dbReference type="EMBL" id="GHBP01000057">
    <property type="protein sequence ID" value="NDJ92106.1"/>
    <property type="molecule type" value="Transcribed_RNA"/>
</dbReference>
<dbReference type="SMART" id="SM00671">
    <property type="entry name" value="SEL1"/>
    <property type="match status" value="8"/>
</dbReference>
<dbReference type="InterPro" id="IPR006597">
    <property type="entry name" value="Sel1-like"/>
</dbReference>
<dbReference type="InterPro" id="IPR011990">
    <property type="entry name" value="TPR-like_helical_dom_sf"/>
</dbReference>
<reference evidence="2" key="1">
    <citation type="submission" date="2018-11" db="EMBL/GenBank/DDBJ databases">
        <title>Henneguya salminicola genome and transcriptome.</title>
        <authorList>
            <person name="Yahalomi D."/>
            <person name="Atkinson S.D."/>
            <person name="Neuhof M."/>
            <person name="Chang E.S."/>
            <person name="Philippe H."/>
            <person name="Cartwright P."/>
            <person name="Bartholomew J.L."/>
            <person name="Huchon D."/>
        </authorList>
    </citation>
    <scope>NUCLEOTIDE SEQUENCE</scope>
    <source>
        <strain evidence="2">Hz1</strain>
        <tissue evidence="2">Whole</tissue>
    </source>
</reference>
<evidence type="ECO:0000256" key="1">
    <source>
        <dbReference type="ARBA" id="ARBA00038101"/>
    </source>
</evidence>
<dbReference type="PANTHER" id="PTHR11102">
    <property type="entry name" value="SEL-1-LIKE PROTEIN"/>
    <property type="match status" value="1"/>
</dbReference>
<dbReference type="InterPro" id="IPR050767">
    <property type="entry name" value="Sel1_AlgK"/>
</dbReference>
<dbReference type="PANTHER" id="PTHR11102:SF147">
    <property type="entry name" value="SEL1L ADAPTOR SUBUNIT OF ERAD E3 UBIQUITIN LIGASE"/>
    <property type="match status" value="1"/>
</dbReference>
<dbReference type="Gene3D" id="1.25.40.10">
    <property type="entry name" value="Tetratricopeptide repeat domain"/>
    <property type="match status" value="2"/>
</dbReference>
<dbReference type="SUPFAM" id="SSF81901">
    <property type="entry name" value="HCP-like"/>
    <property type="match status" value="2"/>
</dbReference>
<dbReference type="AlphaFoldDB" id="A0A6G3MDS9"/>
<sequence length="596" mass="67993">MNFRYFLLNVFLQIFICKNEDEEAQNILFHLKPNVFENQTSLATGIDNLLKKVNSHFNESNITSFYETLTSDGDASSLQALSVYHNWGLGVFEDPRIAVLHLNLGVLQEDQLALLSYNYKSLFGINVPKTCQANLDSLKSVTNEVARNFSLFERKEGSLIYINKEMEGAENQIIGEVLANLDEISRSNPKQLNNLFEIYLSSSLSKTPEATEKIFAYLEKSYRFTQSHEIAAYLGLLYLEKGNIHEVNYEKALGYLEIARAARIPHAYLGLGIIYFYGLGVNINYNLSFEFFVKANKSGRIEANTYLGISYLAGLGVTPNTKMALNHIMTAANKGFLLALYVLGFMHEKGIGVFHSCKYATEAYSIIIEHKLLKTYVSQAVKDYNQGYRLRAFYKLLLFSEMGSTYSLLNAAHIAETDSFYFYTLETQRKNAFKLWKYAADLGNPKATIKVGDYYFYGIGVDQDYKNAFENYHTAAIGYQDAEALFNLGYMYEYGLGVNQVIQKYSIYKNYKSAERFYGIASQFETGTKIFISLVLLKLRIKTISDGLKNNIKYIHIVSQTIFKNFINIIVDDYETIFIVCSSILVVFLTRNYLNQ</sequence>
<dbReference type="GO" id="GO:0005789">
    <property type="term" value="C:endoplasmic reticulum membrane"/>
    <property type="evidence" value="ECO:0007669"/>
    <property type="project" value="TreeGrafter"/>
</dbReference>
<accession>A0A6G3MDS9</accession>
<dbReference type="GO" id="GO:0036503">
    <property type="term" value="P:ERAD pathway"/>
    <property type="evidence" value="ECO:0007669"/>
    <property type="project" value="TreeGrafter"/>
</dbReference>
<protein>
    <submittedName>
        <fullName evidence="2">Protein sel-1 homolog 1 (Trinotate prediction)</fullName>
    </submittedName>
</protein>
<dbReference type="Pfam" id="PF08238">
    <property type="entry name" value="Sel1"/>
    <property type="match status" value="8"/>
</dbReference>